<proteinExistence type="predicted"/>
<dbReference type="InterPro" id="IPR021994">
    <property type="entry name" value="DUF3592"/>
</dbReference>
<feature type="compositionally biased region" description="Basic and acidic residues" evidence="1">
    <location>
        <begin position="139"/>
        <end position="148"/>
    </location>
</feature>
<dbReference type="Proteomes" id="UP000537260">
    <property type="component" value="Unassembled WGS sequence"/>
</dbReference>
<accession>A0A7Z0EGC5</accession>
<evidence type="ECO:0000256" key="1">
    <source>
        <dbReference type="SAM" id="MobiDB-lite"/>
    </source>
</evidence>
<feature type="region of interest" description="Disordered" evidence="1">
    <location>
        <begin position="116"/>
        <end position="148"/>
    </location>
</feature>
<protein>
    <recommendedName>
        <fullName evidence="2">DUF3592 domain-containing protein</fullName>
    </recommendedName>
</protein>
<gene>
    <name evidence="3" type="ORF">HNR05_002762</name>
</gene>
<feature type="domain" description="DUF3592" evidence="2">
    <location>
        <begin position="50"/>
        <end position="113"/>
    </location>
</feature>
<dbReference type="AlphaFoldDB" id="A0A7Z0EGC5"/>
<dbReference type="EMBL" id="JACCFM010000001">
    <property type="protein sequence ID" value="NYJ20971.1"/>
    <property type="molecule type" value="Genomic_DNA"/>
</dbReference>
<dbReference type="Pfam" id="PF12158">
    <property type="entry name" value="DUF3592"/>
    <property type="match status" value="1"/>
</dbReference>
<organism evidence="3 4">
    <name type="scientific">Glaciibacter psychrotolerans</name>
    <dbReference type="NCBI Taxonomy" id="670054"/>
    <lineage>
        <taxon>Bacteria</taxon>
        <taxon>Bacillati</taxon>
        <taxon>Actinomycetota</taxon>
        <taxon>Actinomycetes</taxon>
        <taxon>Micrococcales</taxon>
        <taxon>Microbacteriaceae</taxon>
        <taxon>Glaciibacter</taxon>
    </lineage>
</organism>
<dbReference type="RefSeq" id="WP_179579645.1">
    <property type="nucleotide sequence ID" value="NZ_JACCFM010000001.1"/>
</dbReference>
<evidence type="ECO:0000313" key="4">
    <source>
        <dbReference type="Proteomes" id="UP000537260"/>
    </source>
</evidence>
<sequence length="148" mass="15831">MKSKLISGGIVAVVIVGVGAAAIVPGMLDDASQDRIVSYGVTEAGHPIDIEKVKESGKTRTKRFVIYEFTVDGTDHQVRGEQVSIGVLESALKRMPDRVVYYNPDKPEEAVVSAEEIPGTGGSEIGAGITDMKVPTFDELQRDTEPAE</sequence>
<evidence type="ECO:0000259" key="2">
    <source>
        <dbReference type="Pfam" id="PF12158"/>
    </source>
</evidence>
<name>A0A7Z0EGC5_9MICO</name>
<keyword evidence="4" id="KW-1185">Reference proteome</keyword>
<reference evidence="3 4" key="1">
    <citation type="submission" date="2020-07" db="EMBL/GenBank/DDBJ databases">
        <title>Sequencing the genomes of 1000 actinobacteria strains.</title>
        <authorList>
            <person name="Klenk H.-P."/>
        </authorList>
    </citation>
    <scope>NUCLEOTIDE SEQUENCE [LARGE SCALE GENOMIC DNA]</scope>
    <source>
        <strain evidence="3 4">LI1</strain>
    </source>
</reference>
<evidence type="ECO:0000313" key="3">
    <source>
        <dbReference type="EMBL" id="NYJ20971.1"/>
    </source>
</evidence>
<comment type="caution">
    <text evidence="3">The sequence shown here is derived from an EMBL/GenBank/DDBJ whole genome shotgun (WGS) entry which is preliminary data.</text>
</comment>